<reference evidence="1" key="1">
    <citation type="submission" date="2021-02" db="EMBL/GenBank/DDBJ databases">
        <authorList>
            <person name="Nowell W R."/>
        </authorList>
    </citation>
    <scope>NUCLEOTIDE SEQUENCE</scope>
</reference>
<proteinExistence type="predicted"/>
<dbReference type="AlphaFoldDB" id="A0A818LT46"/>
<accession>A0A818LT46</accession>
<name>A0A818LT46_9BILA</name>
<sequence>MLRIVLDLCIFLLLVNVQARIFLLLKHSQYNIIVMQSSNTDLTAQDFNSRSFLMSLRRENEKHREIFALERNRQHPSKYSAFNNQRGFARMHNYHSSISSHIISKNGIIITNDLSRQLLDDNLSIVHRRWQNSKILFSDKIKNVQSDLNSKTNVSLKKVMCECRGAVFNWISKKRLQ</sequence>
<organism evidence="1 2">
    <name type="scientific">Rotaria socialis</name>
    <dbReference type="NCBI Taxonomy" id="392032"/>
    <lineage>
        <taxon>Eukaryota</taxon>
        <taxon>Metazoa</taxon>
        <taxon>Spiralia</taxon>
        <taxon>Gnathifera</taxon>
        <taxon>Rotifera</taxon>
        <taxon>Eurotatoria</taxon>
        <taxon>Bdelloidea</taxon>
        <taxon>Philodinida</taxon>
        <taxon>Philodinidae</taxon>
        <taxon>Rotaria</taxon>
    </lineage>
</organism>
<dbReference type="Proteomes" id="UP000663833">
    <property type="component" value="Unassembled WGS sequence"/>
</dbReference>
<comment type="caution">
    <text evidence="1">The sequence shown here is derived from an EMBL/GenBank/DDBJ whole genome shotgun (WGS) entry which is preliminary data.</text>
</comment>
<gene>
    <name evidence="1" type="ORF">LUA448_LOCUS28910</name>
</gene>
<dbReference type="EMBL" id="CAJNYD010004083">
    <property type="protein sequence ID" value="CAF3570125.1"/>
    <property type="molecule type" value="Genomic_DNA"/>
</dbReference>
<protein>
    <submittedName>
        <fullName evidence="1">Uncharacterized protein</fullName>
    </submittedName>
</protein>
<evidence type="ECO:0000313" key="2">
    <source>
        <dbReference type="Proteomes" id="UP000663833"/>
    </source>
</evidence>
<evidence type="ECO:0000313" key="1">
    <source>
        <dbReference type="EMBL" id="CAF3570125.1"/>
    </source>
</evidence>